<protein>
    <submittedName>
        <fullName evidence="1">Uncharacterized protein</fullName>
    </submittedName>
</protein>
<evidence type="ECO:0000313" key="1">
    <source>
        <dbReference type="EMBL" id="KAH0455408.1"/>
    </source>
</evidence>
<organism evidence="1 2">
    <name type="scientific">Dendrobium chrysotoxum</name>
    <name type="common">Orchid</name>
    <dbReference type="NCBI Taxonomy" id="161865"/>
    <lineage>
        <taxon>Eukaryota</taxon>
        <taxon>Viridiplantae</taxon>
        <taxon>Streptophyta</taxon>
        <taxon>Embryophyta</taxon>
        <taxon>Tracheophyta</taxon>
        <taxon>Spermatophyta</taxon>
        <taxon>Magnoliopsida</taxon>
        <taxon>Liliopsida</taxon>
        <taxon>Asparagales</taxon>
        <taxon>Orchidaceae</taxon>
        <taxon>Epidendroideae</taxon>
        <taxon>Malaxideae</taxon>
        <taxon>Dendrobiinae</taxon>
        <taxon>Dendrobium</taxon>
    </lineage>
</organism>
<dbReference type="InterPro" id="IPR036038">
    <property type="entry name" value="Aminotransferase-like"/>
</dbReference>
<dbReference type="SUPFAM" id="SSF56752">
    <property type="entry name" value="D-aminoacid aminotransferase-like PLP-dependent enzymes"/>
    <property type="match status" value="1"/>
</dbReference>
<name>A0AAV7GID8_DENCH</name>
<dbReference type="PANTHER" id="PTHR47703">
    <property type="entry name" value="D-AMINOACID AMINOTRANSFERASE-LIKE PLP-DEPENDENT ENZYMES SUPERFAMILY PROTEIN"/>
    <property type="match status" value="1"/>
</dbReference>
<keyword evidence="2" id="KW-1185">Reference proteome</keyword>
<comment type="caution">
    <text evidence="1">The sequence shown here is derived from an EMBL/GenBank/DDBJ whole genome shotgun (WGS) entry which is preliminary data.</text>
</comment>
<dbReference type="EMBL" id="JAGFBR010000014">
    <property type="protein sequence ID" value="KAH0455408.1"/>
    <property type="molecule type" value="Genomic_DNA"/>
</dbReference>
<gene>
    <name evidence="1" type="ORF">IEQ34_015440</name>
</gene>
<dbReference type="GO" id="GO:0003824">
    <property type="term" value="F:catalytic activity"/>
    <property type="evidence" value="ECO:0007669"/>
    <property type="project" value="InterPro"/>
</dbReference>
<sequence>MATSFSAASPFLVVNGVPQADDVPPVSNLLESLAGVYTTTRTHGNASLLLFWERHLRRLSNSARIIANHRPDFFGAPAPVDLSAMRPLVDESLQVGLGFALAERVRRAEVVEEFTELAVTVLICNGGVSGSCALDLYLHIGFYVPPVFGAAGARLALAGRGRDVAEAKYSQWARIRKDLERMRPPMVSELLLSNDGDRILEGSVTNFFVVCKVGLGFALAKRVRRAEVVEEFTELAVTVLICNGGVSGSSALDLYLHIGFYVPPILGAAGARLALAGRGRDVAEAKIRKHLERMRPPMVSELLLSNDGDRILEGSVTNFFVVCKVSFERYFDLILN</sequence>
<accession>A0AAV7GID8</accession>
<evidence type="ECO:0000313" key="2">
    <source>
        <dbReference type="Proteomes" id="UP000775213"/>
    </source>
</evidence>
<dbReference type="PANTHER" id="PTHR47703:SF2">
    <property type="entry name" value="D-AMINOACID AMINOTRANSFERASE-LIKE PLP-DEPENDENT ENZYMES SUPERFAMILY PROTEIN"/>
    <property type="match status" value="1"/>
</dbReference>
<dbReference type="Proteomes" id="UP000775213">
    <property type="component" value="Unassembled WGS sequence"/>
</dbReference>
<reference evidence="1 2" key="1">
    <citation type="journal article" date="2021" name="Hortic Res">
        <title>Chromosome-scale assembly of the Dendrobium chrysotoxum genome enhances the understanding of orchid evolution.</title>
        <authorList>
            <person name="Zhang Y."/>
            <person name="Zhang G.Q."/>
            <person name="Zhang D."/>
            <person name="Liu X.D."/>
            <person name="Xu X.Y."/>
            <person name="Sun W.H."/>
            <person name="Yu X."/>
            <person name="Zhu X."/>
            <person name="Wang Z.W."/>
            <person name="Zhao X."/>
            <person name="Zhong W.Y."/>
            <person name="Chen H."/>
            <person name="Yin W.L."/>
            <person name="Huang T."/>
            <person name="Niu S.C."/>
            <person name="Liu Z.J."/>
        </authorList>
    </citation>
    <scope>NUCLEOTIDE SEQUENCE [LARGE SCALE GENOMIC DNA]</scope>
    <source>
        <strain evidence="1">Lindl</strain>
    </source>
</reference>
<proteinExistence type="predicted"/>
<dbReference type="AlphaFoldDB" id="A0AAV7GID8"/>